<evidence type="ECO:0000313" key="2">
    <source>
        <dbReference type="EMBL" id="KAH7447789.1"/>
    </source>
</evidence>
<feature type="chain" id="PRO_5035832811" evidence="1">
    <location>
        <begin position="25"/>
        <end position="65"/>
    </location>
</feature>
<sequence>MVLHQNSMCMKLFCLTSMVVRIISCTNSKGFSLSLKHVWDGQRGHAWVFVVIVHKARGMDFFCAC</sequence>
<keyword evidence="1" id="KW-0732">Signal</keyword>
<dbReference type="EMBL" id="CM035406">
    <property type="protein sequence ID" value="KAH7447789.1"/>
    <property type="molecule type" value="Genomic_DNA"/>
</dbReference>
<organism evidence="2 3">
    <name type="scientific">Ceratopteris richardii</name>
    <name type="common">Triangle waterfern</name>
    <dbReference type="NCBI Taxonomy" id="49495"/>
    <lineage>
        <taxon>Eukaryota</taxon>
        <taxon>Viridiplantae</taxon>
        <taxon>Streptophyta</taxon>
        <taxon>Embryophyta</taxon>
        <taxon>Tracheophyta</taxon>
        <taxon>Polypodiopsida</taxon>
        <taxon>Polypodiidae</taxon>
        <taxon>Polypodiales</taxon>
        <taxon>Pteridineae</taxon>
        <taxon>Pteridaceae</taxon>
        <taxon>Parkerioideae</taxon>
        <taxon>Ceratopteris</taxon>
    </lineage>
</organism>
<dbReference type="Proteomes" id="UP000825935">
    <property type="component" value="Chromosome 1"/>
</dbReference>
<evidence type="ECO:0000313" key="3">
    <source>
        <dbReference type="Proteomes" id="UP000825935"/>
    </source>
</evidence>
<keyword evidence="3" id="KW-1185">Reference proteome</keyword>
<name>A0A8T2VTS0_CERRI</name>
<reference evidence="2" key="1">
    <citation type="submission" date="2021-08" db="EMBL/GenBank/DDBJ databases">
        <title>WGS assembly of Ceratopteris richardii.</title>
        <authorList>
            <person name="Marchant D.B."/>
            <person name="Chen G."/>
            <person name="Jenkins J."/>
            <person name="Shu S."/>
            <person name="Leebens-Mack J."/>
            <person name="Grimwood J."/>
            <person name="Schmutz J."/>
            <person name="Soltis P."/>
            <person name="Soltis D."/>
            <person name="Chen Z.-H."/>
        </authorList>
    </citation>
    <scope>NUCLEOTIDE SEQUENCE</scope>
    <source>
        <strain evidence="2">Whitten #5841</strain>
        <tissue evidence="2">Leaf</tissue>
    </source>
</reference>
<comment type="caution">
    <text evidence="2">The sequence shown here is derived from an EMBL/GenBank/DDBJ whole genome shotgun (WGS) entry which is preliminary data.</text>
</comment>
<dbReference type="AlphaFoldDB" id="A0A8T2VTS0"/>
<accession>A0A8T2VTS0</accession>
<gene>
    <name evidence="2" type="ORF">KP509_01G121700</name>
</gene>
<evidence type="ECO:0000256" key="1">
    <source>
        <dbReference type="SAM" id="SignalP"/>
    </source>
</evidence>
<feature type="signal peptide" evidence="1">
    <location>
        <begin position="1"/>
        <end position="24"/>
    </location>
</feature>
<proteinExistence type="predicted"/>
<protein>
    <submittedName>
        <fullName evidence="2">Uncharacterized protein</fullName>
    </submittedName>
</protein>